<proteinExistence type="predicted"/>
<evidence type="ECO:0000313" key="4">
    <source>
        <dbReference type="Proteomes" id="UP001521116"/>
    </source>
</evidence>
<sequence>MPNTDSRPDSRPDSPVPIRRHSPRPTLASNPTPHQPALHHQNSTVSHTEDDIVELQQIFAEAGSISSPPADHASRSAATVECIEEEKHDRGVPKKNRLFKRLARDLSKSNLSLLNLKKAAAAKGKERKEQRPENSEKKTKKKGEAKEKSKTEDNVCVELPPTSPNTREVLLSRTYDSDAASLPDIRDSVVERLAKTVVLPNDDEEKTGMSPVRGNGSTDKRGGVKSINLGGNGDGSAPYGVDDLLQLYQPSSRSSPWKKFAEQHLPRRSKSADMLFPSSPDLKPTELLSLSSSFTTTVYRISSDGATTFPLSEAKHTILEDKDQGKSHGDKEHNAPRQFEMHHVIASPSHHYANDATSTYRTGSEAPLGLDHDHSDPKSSAARRASAIDLRGSEAASVHLHNMRISQHLRSESTLSGVSHATSDAATQSQQRSARMSLASGLCVPPLNPQQSSTTVRLRALRGSSSGFASEKVPDAWGNVVSTPSSVYGITPAASEKAYEPSSVYSSRQNSLASMPAASRVNANACVAGGGGNVKKSGYEVLNLGDMGMFKTEMDTDDGVKDDRIDESMPGPFPPSSSMNALCRADTGLTFQTARDGVQEDNGKRSAPETSNSSDQTPGAGEKDPLRPNQQNSEPTTDSSLDITPVTAAESPVPSEKTIQATDAKHVPSKQPDGRKDNLKTGKKRFSTFSFFRSKTYANLRRASHTPALHARKACTSTDDLVFNVQKGSSMASEAVEDHEPSRLSRSWMIGDGRDLSGNLHGQGAVWERALQKHCQEKSALFLSPEKGGRAEARGLFRERSGSGSAISTRSKQSDRKGKAPAIGEDFTFGSGEGGSRLERSPTFLLDPLEKGAGEEPFSGRLTPDTGVSSGTSTTDQPSIESIGEEQHITSWGGTTLAEVDLGDLGAWSRYPSYTRDRRTGPAGEFDNVRTRDFAYEIANASTIEHGSFSSEEDENTRSGIKRLATLRSRKRSKARSGMHKSKSMTFSHNFSFLKHYIGLFRSQSEEFRKHGHGHRSSIAESGTLEHPELEILPPVFSPVTFDLTGNPMGYQNDGADAKATETIEGDDQDTTVAEGKEETKVEFQLPKMVGSNRRQGGNTDSSDGSWVANARLWTRAFGSETDHSKERLLKQPDSSTEWWNNTRTWTRFSTTSQDFMKLDSPPTILESQAETPAEDPEQTLTVPEQVVHRTVASKGSKHSRQSSSDEWRSDARLFSQMYESCVQIPNFGSSDGTSACEAARTAAAPNHQKSSSAATAFRVASTGLSDGIVAQAAAANAGAKKIGLLPMKSLLPPGGQWGGQLANQGSADLNSRQDEAAPRPASTSNINGHRPSPPTTPPDTVMSQPVKASAAKVAQAASFKKYTVQPQGVWARISNVLAVDPKRSTGVPLNPQFRNPPPGALDPTTYDDPVTVPAGDIADNPYWKRDIRRNYPRLSAVKQGDVVGLLTVGSSAAEKVELIGEEGKNKLVAVKDEGEKGLAAFFEKDASAVKNVLGENGLPPLPSGHHTTGKLGEKKYDLNEEQTYGGKVEMESLVYIEHRNKPWFSFARMDLMTRRVWQLLPGPSQQDTASQPEMASATGARQPPEALDVIFTCDVCQASISDIYSKHGPGGAGGSGTGVDRGLATGAPFHPKGEFPQAPCPYCLSEKHDSRPKPLYAVRGLEPGNFDQSIPELLFQAPPVKLTGQGIRMEALKFQYSSLVRYGTSMFSKYHELERAKHKLENVAMRIEVENRALTEENKELKEKLASLESRQADITKWKKRMPTLTHYLKQWPLLMGEIHELRDQLTRLGYAVPKKDYTFQAEAGRSPKESDPTGTELGAHGRDFRMIRVPTDNTQTEHGTAGNGSSQTMTVIIQSQTMANNPITTILVTQGDASIATLLLIFHDILVEAILLVNSTPYLLTPLIDHECKTLRTTHGIGMSRKQ</sequence>
<feature type="region of interest" description="Disordered" evidence="2">
    <location>
        <begin position="411"/>
        <end position="430"/>
    </location>
</feature>
<dbReference type="PANTHER" id="PTHR37325">
    <property type="entry name" value="OXIDOREDUCTASE 21 KDA SUBUNIT, PUTATIVE (AFU_ORTHOLOGUE AFUA_4G05910)-RELATED"/>
    <property type="match status" value="1"/>
</dbReference>
<feature type="coiled-coil region" evidence="1">
    <location>
        <begin position="1711"/>
        <end position="1752"/>
    </location>
</feature>
<feature type="region of interest" description="Disordered" evidence="2">
    <location>
        <begin position="554"/>
        <end position="682"/>
    </location>
</feature>
<feature type="region of interest" description="Disordered" evidence="2">
    <location>
        <begin position="1296"/>
        <end position="1344"/>
    </location>
</feature>
<feature type="region of interest" description="Disordered" evidence="2">
    <location>
        <begin position="1388"/>
        <end position="1407"/>
    </location>
</feature>
<feature type="compositionally biased region" description="Polar residues" evidence="2">
    <location>
        <begin position="628"/>
        <end position="642"/>
    </location>
</feature>
<feature type="compositionally biased region" description="Basic and acidic residues" evidence="2">
    <location>
        <begin position="123"/>
        <end position="153"/>
    </location>
</feature>
<reference evidence="3 4" key="1">
    <citation type="submission" date="2024-02" db="EMBL/GenBank/DDBJ databases">
        <title>De novo assembly and annotation of 12 fungi associated with fruit tree decline syndrome in Ontario, Canada.</title>
        <authorList>
            <person name="Sulman M."/>
            <person name="Ellouze W."/>
            <person name="Ilyukhin E."/>
        </authorList>
    </citation>
    <scope>NUCLEOTIDE SEQUENCE [LARGE SCALE GENOMIC DNA]</scope>
    <source>
        <strain evidence="3 4">M1-105</strain>
    </source>
</reference>
<gene>
    <name evidence="3" type="ORF">SLS56_011748</name>
</gene>
<keyword evidence="1" id="KW-0175">Coiled coil</keyword>
<feature type="compositionally biased region" description="Polar residues" evidence="2">
    <location>
        <begin position="608"/>
        <end position="617"/>
    </location>
</feature>
<feature type="region of interest" description="Disordered" evidence="2">
    <location>
        <begin position="1802"/>
        <end position="1821"/>
    </location>
</feature>
<feature type="compositionally biased region" description="Polar residues" evidence="2">
    <location>
        <begin position="412"/>
        <end position="430"/>
    </location>
</feature>
<feature type="region of interest" description="Disordered" evidence="2">
    <location>
        <begin position="1563"/>
        <end position="1582"/>
    </location>
</feature>
<dbReference type="PANTHER" id="PTHR37325:SF1">
    <property type="entry name" value="OXIDOREDUCTASE 21 KDA SUBUNIT, PUTATIVE (AFU_ORTHOLOGUE AFUA_4G05910)-RELATED"/>
    <property type="match status" value="1"/>
</dbReference>
<comment type="caution">
    <text evidence="3">The sequence shown here is derived from an EMBL/GenBank/DDBJ whole genome shotgun (WGS) entry which is preliminary data.</text>
</comment>
<feature type="compositionally biased region" description="Basic and acidic residues" evidence="2">
    <location>
        <begin position="1"/>
        <end position="12"/>
    </location>
</feature>
<feature type="region of interest" description="Disordered" evidence="2">
    <location>
        <begin position="1"/>
        <end position="79"/>
    </location>
</feature>
<protein>
    <submittedName>
        <fullName evidence="3">Uncharacterized protein</fullName>
    </submittedName>
</protein>
<feature type="region of interest" description="Disordered" evidence="2">
    <location>
        <begin position="795"/>
        <end position="882"/>
    </location>
</feature>
<feature type="region of interest" description="Disordered" evidence="2">
    <location>
        <begin position="203"/>
        <end position="225"/>
    </location>
</feature>
<feature type="compositionally biased region" description="Basic and acidic residues" evidence="2">
    <location>
        <begin position="597"/>
        <end position="607"/>
    </location>
</feature>
<dbReference type="Proteomes" id="UP001521116">
    <property type="component" value="Unassembled WGS sequence"/>
</dbReference>
<evidence type="ECO:0000256" key="2">
    <source>
        <dbReference type="SAM" id="MobiDB-lite"/>
    </source>
</evidence>
<organism evidence="3 4">
    <name type="scientific">Neofusicoccum ribis</name>
    <dbReference type="NCBI Taxonomy" id="45134"/>
    <lineage>
        <taxon>Eukaryota</taxon>
        <taxon>Fungi</taxon>
        <taxon>Dikarya</taxon>
        <taxon>Ascomycota</taxon>
        <taxon>Pezizomycotina</taxon>
        <taxon>Dothideomycetes</taxon>
        <taxon>Dothideomycetes incertae sedis</taxon>
        <taxon>Botryosphaeriales</taxon>
        <taxon>Botryosphaeriaceae</taxon>
        <taxon>Neofusicoccum</taxon>
    </lineage>
</organism>
<feature type="compositionally biased region" description="Polar residues" evidence="2">
    <location>
        <begin position="1564"/>
        <end position="1574"/>
    </location>
</feature>
<feature type="region of interest" description="Disordered" evidence="2">
    <location>
        <begin position="354"/>
        <end position="386"/>
    </location>
</feature>
<evidence type="ECO:0000256" key="1">
    <source>
        <dbReference type="SAM" id="Coils"/>
    </source>
</evidence>
<name>A0ABR3SAR4_9PEZI</name>
<keyword evidence="4" id="KW-1185">Reference proteome</keyword>
<dbReference type="EMBL" id="JAJVDC020000304">
    <property type="protein sequence ID" value="KAL1615597.1"/>
    <property type="molecule type" value="Genomic_DNA"/>
</dbReference>
<feature type="compositionally biased region" description="Basic and acidic residues" evidence="2">
    <location>
        <begin position="554"/>
        <end position="567"/>
    </location>
</feature>
<feature type="compositionally biased region" description="Low complexity" evidence="2">
    <location>
        <begin position="863"/>
        <end position="876"/>
    </location>
</feature>
<feature type="compositionally biased region" description="Polar residues" evidence="2">
    <location>
        <begin position="802"/>
        <end position="811"/>
    </location>
</feature>
<dbReference type="CDD" id="cd22849">
    <property type="entry name" value="NuzM"/>
    <property type="match status" value="1"/>
</dbReference>
<accession>A0ABR3SAR4</accession>
<evidence type="ECO:0000313" key="3">
    <source>
        <dbReference type="EMBL" id="KAL1615597.1"/>
    </source>
</evidence>
<dbReference type="InterPro" id="IPR016813">
    <property type="entry name" value="NADH_Ub_cplx-1_21kDa"/>
</dbReference>
<feature type="region of interest" description="Disordered" evidence="2">
    <location>
        <begin position="120"/>
        <end position="164"/>
    </location>
</feature>